<organism evidence="6 7">
    <name type="scientific">Xenopus tropicalis</name>
    <name type="common">Western clawed frog</name>
    <name type="synonym">Silurana tropicalis</name>
    <dbReference type="NCBI Taxonomy" id="8364"/>
    <lineage>
        <taxon>Eukaryota</taxon>
        <taxon>Metazoa</taxon>
        <taxon>Chordata</taxon>
        <taxon>Craniata</taxon>
        <taxon>Vertebrata</taxon>
        <taxon>Euteleostomi</taxon>
        <taxon>Amphibia</taxon>
        <taxon>Batrachia</taxon>
        <taxon>Anura</taxon>
        <taxon>Pipoidea</taxon>
        <taxon>Pipidae</taxon>
        <taxon>Xenopodinae</taxon>
        <taxon>Xenopus</taxon>
        <taxon>Silurana</taxon>
    </lineage>
</organism>
<keyword evidence="6" id="KW-1185">Reference proteome</keyword>
<name>A0A8J1JBS6_XENTR</name>
<keyword evidence="4" id="KW-1133">Transmembrane helix</keyword>
<feature type="transmembrane region" description="Helical" evidence="4">
    <location>
        <begin position="26"/>
        <end position="52"/>
    </location>
</feature>
<dbReference type="InterPro" id="IPR050828">
    <property type="entry name" value="C-type_lectin/matrix_domain"/>
</dbReference>
<comment type="subcellular location">
    <subcellularLocation>
        <location evidence="1">Cell membrane</location>
        <topology evidence="1">Single-pass type II membrane protein</topology>
    </subcellularLocation>
</comment>
<dbReference type="InterPro" id="IPR001304">
    <property type="entry name" value="C-type_lectin-like"/>
</dbReference>
<dbReference type="Gene3D" id="3.10.100.10">
    <property type="entry name" value="Mannose-Binding Protein A, subunit A"/>
    <property type="match status" value="2"/>
</dbReference>
<keyword evidence="4" id="KW-0472">Membrane</keyword>
<feature type="transmembrane region" description="Helical" evidence="4">
    <location>
        <begin position="269"/>
        <end position="295"/>
    </location>
</feature>
<accession>A0A8J1JBS6</accession>
<dbReference type="GeneID" id="101731168"/>
<dbReference type="Pfam" id="PF00059">
    <property type="entry name" value="Lectin_C"/>
    <property type="match status" value="1"/>
</dbReference>
<evidence type="ECO:0000313" key="7">
    <source>
        <dbReference type="RefSeq" id="XP_031754101.1"/>
    </source>
</evidence>
<reference evidence="7" key="1">
    <citation type="submission" date="2025-08" db="UniProtKB">
        <authorList>
            <consortium name="RefSeq"/>
        </authorList>
    </citation>
    <scope>IDENTIFICATION</scope>
    <source>
        <strain evidence="7">Nigerian</strain>
        <tissue evidence="7">Liver and blood</tissue>
    </source>
</reference>
<dbReference type="CDD" id="cd03590">
    <property type="entry name" value="CLECT_DC-SIGN_like"/>
    <property type="match status" value="1"/>
</dbReference>
<dbReference type="SUPFAM" id="SSF56436">
    <property type="entry name" value="C-type lectin-like"/>
    <property type="match status" value="2"/>
</dbReference>
<dbReference type="AGR" id="Xenbase:XB-GENE-29085143"/>
<dbReference type="PROSITE" id="PS50041">
    <property type="entry name" value="C_TYPE_LECTIN_2"/>
    <property type="match status" value="1"/>
</dbReference>
<dbReference type="OrthoDB" id="8950604at2759"/>
<dbReference type="GO" id="GO:0030246">
    <property type="term" value="F:carbohydrate binding"/>
    <property type="evidence" value="ECO:0007669"/>
    <property type="project" value="UniProtKB-KW"/>
</dbReference>
<dbReference type="SMART" id="SM00034">
    <property type="entry name" value="CLECT"/>
    <property type="match status" value="1"/>
</dbReference>
<dbReference type="PANTHER" id="PTHR45710:SF31">
    <property type="entry name" value="EARLY ACTIVATION ANTIGEN CD69"/>
    <property type="match status" value="1"/>
</dbReference>
<sequence>MASLELDGQRPRSLKASETLGTQRRLLMVLVTLLVLVFMFLIILTCLMFIYYSRISEAIDSIKQDIQTVRKEIPRCESDWKSFNGSCYYIVTTEKNWMEAQAFCKSMNSDLVIITSEREQKFLESLTDKSYFWIGLKRDKDDKKVWRWVDGTLHNLSDGFWYEDEPNNKYGTEDCVLLWKEEKWNDDDCIDQLAKRPTEIYRKQDKTKKLQWNKEKGTRQSDFDSDVNEDIPGSREPMKMMKIQQESEGENLPPKALKASETLRAQRRLLMVLVTLLVLVFMFLIILTCLMFIYYSTVSRQLQQEHKEKDEQKANLLIQITAINQTLDKWKTNLLTQITTINQRLDSRISEVMKSIKQDILQTIRKERPQCDSGWKSFDGSCYYIVTTKKNWKDAQAICKSMNSDLVIIDSQKEQVRHLLNIQDS</sequence>
<evidence type="ECO:0000256" key="1">
    <source>
        <dbReference type="ARBA" id="ARBA00004401"/>
    </source>
</evidence>
<feature type="compositionally biased region" description="Basic and acidic residues" evidence="3">
    <location>
        <begin position="213"/>
        <end position="222"/>
    </location>
</feature>
<protein>
    <submittedName>
        <fullName evidence="7">Uncharacterized protein LOC101731168</fullName>
    </submittedName>
</protein>
<dbReference type="InterPro" id="IPR016186">
    <property type="entry name" value="C-type_lectin-like/link_sf"/>
</dbReference>
<feature type="domain" description="C-type lectin" evidence="5">
    <location>
        <begin position="83"/>
        <end position="189"/>
    </location>
</feature>
<feature type="region of interest" description="Disordered" evidence="3">
    <location>
        <begin position="213"/>
        <end position="235"/>
    </location>
</feature>
<evidence type="ECO:0000256" key="3">
    <source>
        <dbReference type="SAM" id="MobiDB-lite"/>
    </source>
</evidence>
<keyword evidence="4" id="KW-0812">Transmembrane</keyword>
<dbReference type="KEGG" id="xtr:101731168"/>
<evidence type="ECO:0000256" key="4">
    <source>
        <dbReference type="SAM" id="Phobius"/>
    </source>
</evidence>
<gene>
    <name evidence="7 8" type="primary">LOC101731168</name>
</gene>
<dbReference type="GO" id="GO:0005886">
    <property type="term" value="C:plasma membrane"/>
    <property type="evidence" value="ECO:0007669"/>
    <property type="project" value="UniProtKB-SubCell"/>
</dbReference>
<evidence type="ECO:0000313" key="8">
    <source>
        <dbReference type="Xenbase" id="XB-GENE-29085143"/>
    </source>
</evidence>
<dbReference type="AlphaFoldDB" id="A0A8J1JBS6"/>
<dbReference type="InterPro" id="IPR033989">
    <property type="entry name" value="CD209-like_CTLD"/>
</dbReference>
<keyword evidence="2" id="KW-0430">Lectin</keyword>
<evidence type="ECO:0000313" key="6">
    <source>
        <dbReference type="Proteomes" id="UP000008143"/>
    </source>
</evidence>
<dbReference type="PANTHER" id="PTHR45710">
    <property type="entry name" value="C-TYPE LECTIN DOMAIN-CONTAINING PROTEIN 180"/>
    <property type="match status" value="1"/>
</dbReference>
<dbReference type="RefSeq" id="XP_031754101.1">
    <property type="nucleotide sequence ID" value="XM_031898241.1"/>
</dbReference>
<dbReference type="InterPro" id="IPR016187">
    <property type="entry name" value="CTDL_fold"/>
</dbReference>
<dbReference type="Xenbase" id="XB-GENE-29085143">
    <property type="gene designation" value="LOC101731168"/>
</dbReference>
<proteinExistence type="predicted"/>
<dbReference type="Proteomes" id="UP000008143">
    <property type="component" value="Chromosome 3"/>
</dbReference>
<evidence type="ECO:0000259" key="5">
    <source>
        <dbReference type="PROSITE" id="PS50041"/>
    </source>
</evidence>
<evidence type="ECO:0000256" key="2">
    <source>
        <dbReference type="ARBA" id="ARBA00022734"/>
    </source>
</evidence>